<protein>
    <submittedName>
        <fullName evidence="3">Uncharacterized protein</fullName>
    </submittedName>
</protein>
<proteinExistence type="predicted"/>
<feature type="compositionally biased region" description="Basic and acidic residues" evidence="1">
    <location>
        <begin position="150"/>
        <end position="161"/>
    </location>
</feature>
<feature type="region of interest" description="Disordered" evidence="1">
    <location>
        <begin position="88"/>
        <end position="200"/>
    </location>
</feature>
<keyword evidence="2" id="KW-1133">Transmembrane helix</keyword>
<comment type="caution">
    <text evidence="3">The sequence shown here is derived from an EMBL/GenBank/DDBJ whole genome shotgun (WGS) entry which is preliminary data.</text>
</comment>
<feature type="compositionally biased region" description="Basic residues" evidence="1">
    <location>
        <begin position="163"/>
        <end position="177"/>
    </location>
</feature>
<dbReference type="AlphaFoldDB" id="A0A8J3SLJ9"/>
<accession>A0A8J3SLJ9</accession>
<feature type="region of interest" description="Disordered" evidence="1">
    <location>
        <begin position="1"/>
        <end position="25"/>
    </location>
</feature>
<feature type="compositionally biased region" description="Basic and acidic residues" evidence="1">
    <location>
        <begin position="269"/>
        <end position="288"/>
    </location>
</feature>
<gene>
    <name evidence="3" type="ORF">Psi01_61190</name>
</gene>
<organism evidence="3 4">
    <name type="scientific">Planobispora siamensis</name>
    <dbReference type="NCBI Taxonomy" id="936338"/>
    <lineage>
        <taxon>Bacteria</taxon>
        <taxon>Bacillati</taxon>
        <taxon>Actinomycetota</taxon>
        <taxon>Actinomycetes</taxon>
        <taxon>Streptosporangiales</taxon>
        <taxon>Streptosporangiaceae</taxon>
        <taxon>Planobispora</taxon>
    </lineage>
</organism>
<evidence type="ECO:0000256" key="1">
    <source>
        <dbReference type="SAM" id="MobiDB-lite"/>
    </source>
</evidence>
<dbReference type="RefSeq" id="WP_204067584.1">
    <property type="nucleotide sequence ID" value="NZ_BOOJ01000053.1"/>
</dbReference>
<evidence type="ECO:0000313" key="3">
    <source>
        <dbReference type="EMBL" id="GIH95489.1"/>
    </source>
</evidence>
<name>A0A8J3SLJ9_9ACTN</name>
<evidence type="ECO:0000256" key="2">
    <source>
        <dbReference type="SAM" id="Phobius"/>
    </source>
</evidence>
<keyword evidence="2" id="KW-0472">Membrane</keyword>
<dbReference type="Proteomes" id="UP000619788">
    <property type="component" value="Unassembled WGS sequence"/>
</dbReference>
<keyword evidence="4" id="KW-1185">Reference proteome</keyword>
<feature type="compositionally biased region" description="Basic and acidic residues" evidence="1">
    <location>
        <begin position="107"/>
        <end position="130"/>
    </location>
</feature>
<keyword evidence="2" id="KW-0812">Transmembrane</keyword>
<feature type="transmembrane region" description="Helical" evidence="2">
    <location>
        <begin position="37"/>
        <end position="56"/>
    </location>
</feature>
<reference evidence="3 4" key="1">
    <citation type="submission" date="2021-01" db="EMBL/GenBank/DDBJ databases">
        <title>Whole genome shotgun sequence of Planobispora siamensis NBRC 107568.</title>
        <authorList>
            <person name="Komaki H."/>
            <person name="Tamura T."/>
        </authorList>
    </citation>
    <scope>NUCLEOTIDE SEQUENCE [LARGE SCALE GENOMIC DNA]</scope>
    <source>
        <strain evidence="3 4">NBRC 107568</strain>
    </source>
</reference>
<sequence length="294" mass="30677">MQNDDPVTADPAPDGRPHPDEPAAVTWATRTRDWRPYMTVCAALVAAAAVAGAFTVESGESLSRGSSGDAPTGVELQRPYGAHALALTLEPPRVRAGSGRRAGGDSPARRRADKALVRQGRDAAGRDRPDVPQSGLWRGPTAPAPVPRAQEGRDRSRDLQARRQARAKRAAAKRAARAKAAVTPRARPSTGIGTGAVGPHPPSVPVVPPAGTEVCGAIPMTGWTYPYCDVIPGAGAYGRLLEGIFKFATPSAPPPAAPPEASSEAPAEETAKTTEKPEKPAKKSPERRAGKKKD</sequence>
<evidence type="ECO:0000313" key="4">
    <source>
        <dbReference type="Proteomes" id="UP000619788"/>
    </source>
</evidence>
<feature type="region of interest" description="Disordered" evidence="1">
    <location>
        <begin position="249"/>
        <end position="294"/>
    </location>
</feature>
<dbReference type="EMBL" id="BOOJ01000053">
    <property type="protein sequence ID" value="GIH95489.1"/>
    <property type="molecule type" value="Genomic_DNA"/>
</dbReference>